<evidence type="ECO:0008006" key="3">
    <source>
        <dbReference type="Google" id="ProtNLM"/>
    </source>
</evidence>
<dbReference type="PANTHER" id="PTHR45458">
    <property type="entry name" value="SHORT-CHAIN DEHYDROGENASE/REDUCTASE SDR"/>
    <property type="match status" value="1"/>
</dbReference>
<evidence type="ECO:0000313" key="1">
    <source>
        <dbReference type="EMBL" id="KAK5540867.1"/>
    </source>
</evidence>
<comment type="caution">
    <text evidence="1">The sequence shown here is derived from an EMBL/GenBank/DDBJ whole genome shotgun (WGS) entry which is preliminary data.</text>
</comment>
<dbReference type="PANTHER" id="PTHR45458:SF3">
    <property type="entry name" value="CHAIN DEHYDROGENASE (ATSC), PUTATIVE-RELATED"/>
    <property type="match status" value="1"/>
</dbReference>
<dbReference type="InterPro" id="IPR036291">
    <property type="entry name" value="NAD(P)-bd_dom_sf"/>
</dbReference>
<dbReference type="InterPro" id="IPR002347">
    <property type="entry name" value="SDR_fam"/>
</dbReference>
<dbReference type="Pfam" id="PF00106">
    <property type="entry name" value="adh_short"/>
    <property type="match status" value="1"/>
</dbReference>
<accession>A0AAV9QCH4</accession>
<dbReference type="GO" id="GO:0016616">
    <property type="term" value="F:oxidoreductase activity, acting on the CH-OH group of donors, NAD or NADP as acceptor"/>
    <property type="evidence" value="ECO:0007669"/>
    <property type="project" value="TreeGrafter"/>
</dbReference>
<organism evidence="1 2">
    <name type="scientific">Vermiconidia calcicola</name>
    <dbReference type="NCBI Taxonomy" id="1690605"/>
    <lineage>
        <taxon>Eukaryota</taxon>
        <taxon>Fungi</taxon>
        <taxon>Dikarya</taxon>
        <taxon>Ascomycota</taxon>
        <taxon>Pezizomycotina</taxon>
        <taxon>Dothideomycetes</taxon>
        <taxon>Dothideomycetidae</taxon>
        <taxon>Mycosphaerellales</taxon>
        <taxon>Extremaceae</taxon>
        <taxon>Vermiconidia</taxon>
    </lineage>
</organism>
<dbReference type="InterPro" id="IPR052184">
    <property type="entry name" value="SDR_enzymes"/>
</dbReference>
<dbReference type="Proteomes" id="UP001345827">
    <property type="component" value="Unassembled WGS sequence"/>
</dbReference>
<dbReference type="PRINTS" id="PR00081">
    <property type="entry name" value="GDHRDH"/>
</dbReference>
<proteinExistence type="predicted"/>
<dbReference type="Gene3D" id="3.40.50.720">
    <property type="entry name" value="NAD(P)-binding Rossmann-like Domain"/>
    <property type="match status" value="1"/>
</dbReference>
<name>A0AAV9QCH4_9PEZI</name>
<dbReference type="EMBL" id="JAXLQG010000004">
    <property type="protein sequence ID" value="KAK5540867.1"/>
    <property type="molecule type" value="Genomic_DNA"/>
</dbReference>
<dbReference type="AlphaFoldDB" id="A0AAV9QCH4"/>
<evidence type="ECO:0000313" key="2">
    <source>
        <dbReference type="Proteomes" id="UP001345827"/>
    </source>
</evidence>
<reference evidence="1 2" key="1">
    <citation type="submission" date="2023-06" db="EMBL/GenBank/DDBJ databases">
        <title>Black Yeasts Isolated from many extreme environments.</title>
        <authorList>
            <person name="Coleine C."/>
            <person name="Stajich J.E."/>
            <person name="Selbmann L."/>
        </authorList>
    </citation>
    <scope>NUCLEOTIDE SEQUENCE [LARGE SCALE GENOMIC DNA]</scope>
    <source>
        <strain evidence="1 2">CCFEE 5887</strain>
    </source>
</reference>
<sequence>MASYVVTGVSRGIGWEFLSQLSANPKNTVIGIVRNKAATDKRITEELSDRSNISIVEADLTEYEALKRAAAAVATATGGKLDYLIANAAYLPLYDQFESIGALGEDAKELTAQFHKIIDTNVLATIHLFNLFTPLILRGSVKKVITITSGLGDLEMVNRLELYNAPLYSISKAAVNMATAKFSAQYKKDGVLFLSICPGTVDTGMLAQLTPEQMAAAGALMGKFQSYAPHFKGPDTPTDAVKAVLSVIENSSIENGNAGDFVSHFGNKQWL</sequence>
<keyword evidence="2" id="KW-1185">Reference proteome</keyword>
<dbReference type="SUPFAM" id="SSF51735">
    <property type="entry name" value="NAD(P)-binding Rossmann-fold domains"/>
    <property type="match status" value="1"/>
</dbReference>
<gene>
    <name evidence="1" type="ORF">LTR25_002644</name>
</gene>
<protein>
    <recommendedName>
        <fullName evidence="3">NAD(P)-binding protein</fullName>
    </recommendedName>
</protein>